<dbReference type="STRING" id="1095629.A0A0C9YG37"/>
<feature type="compositionally biased region" description="Low complexity" evidence="2">
    <location>
        <begin position="64"/>
        <end position="77"/>
    </location>
</feature>
<dbReference type="AlphaFoldDB" id="A0A0C9YG37"/>
<evidence type="ECO:0000259" key="3">
    <source>
        <dbReference type="Pfam" id="PF02839"/>
    </source>
</evidence>
<dbReference type="InterPro" id="IPR003610">
    <property type="entry name" value="CBM5/12"/>
</dbReference>
<dbReference type="GO" id="GO:0004553">
    <property type="term" value="F:hydrolase activity, hydrolyzing O-glycosyl compounds"/>
    <property type="evidence" value="ECO:0007669"/>
    <property type="project" value="InterPro"/>
</dbReference>
<dbReference type="GO" id="GO:0030246">
    <property type="term" value="F:carbohydrate binding"/>
    <property type="evidence" value="ECO:0007669"/>
    <property type="project" value="InterPro"/>
</dbReference>
<dbReference type="GO" id="GO:0005576">
    <property type="term" value="C:extracellular region"/>
    <property type="evidence" value="ECO:0007669"/>
    <property type="project" value="InterPro"/>
</dbReference>
<feature type="region of interest" description="Disordered" evidence="2">
    <location>
        <begin position="48"/>
        <end position="86"/>
    </location>
</feature>
<keyword evidence="5" id="KW-1185">Reference proteome</keyword>
<dbReference type="CDD" id="cd12214">
    <property type="entry name" value="ChiA1_BD"/>
    <property type="match status" value="1"/>
</dbReference>
<dbReference type="EMBL" id="KN838539">
    <property type="protein sequence ID" value="KIK09372.1"/>
    <property type="molecule type" value="Genomic_DNA"/>
</dbReference>
<dbReference type="PANTHER" id="PTHR31649">
    <property type="entry name" value="AGAP009604-PA"/>
    <property type="match status" value="1"/>
</dbReference>
<reference evidence="5" key="2">
    <citation type="submission" date="2015-01" db="EMBL/GenBank/DDBJ databases">
        <title>Evolutionary Origins and Diversification of the Mycorrhizal Mutualists.</title>
        <authorList>
            <consortium name="DOE Joint Genome Institute"/>
            <consortium name="Mycorrhizal Genomics Consortium"/>
            <person name="Kohler A."/>
            <person name="Kuo A."/>
            <person name="Nagy L.G."/>
            <person name="Floudas D."/>
            <person name="Copeland A."/>
            <person name="Barry K.W."/>
            <person name="Cichocki N."/>
            <person name="Veneault-Fourrey C."/>
            <person name="LaButti K."/>
            <person name="Lindquist E.A."/>
            <person name="Lipzen A."/>
            <person name="Lundell T."/>
            <person name="Morin E."/>
            <person name="Murat C."/>
            <person name="Riley R."/>
            <person name="Ohm R."/>
            <person name="Sun H."/>
            <person name="Tunlid A."/>
            <person name="Henrissat B."/>
            <person name="Grigoriev I.V."/>
            <person name="Hibbett D.S."/>
            <person name="Martin F."/>
        </authorList>
    </citation>
    <scope>NUCLEOTIDE SEQUENCE [LARGE SCALE GENOMIC DNA]</scope>
    <source>
        <strain evidence="5">LaAM-08-1</strain>
    </source>
</reference>
<name>A0A0C9YG37_9AGAR</name>
<dbReference type="OrthoDB" id="2142040at2759"/>
<organism evidence="4 5">
    <name type="scientific">Laccaria amethystina LaAM-08-1</name>
    <dbReference type="NCBI Taxonomy" id="1095629"/>
    <lineage>
        <taxon>Eukaryota</taxon>
        <taxon>Fungi</taxon>
        <taxon>Dikarya</taxon>
        <taxon>Basidiomycota</taxon>
        <taxon>Agaricomycotina</taxon>
        <taxon>Agaricomycetes</taxon>
        <taxon>Agaricomycetidae</taxon>
        <taxon>Agaricales</taxon>
        <taxon>Agaricineae</taxon>
        <taxon>Hydnangiaceae</taxon>
        <taxon>Laccaria</taxon>
    </lineage>
</organism>
<sequence>MTQCWQPGTQYNYNDIVEYQGHRYIIIQPHRSQGDWCPPATPALWGRMSDGDHCAPQHGDHCAPQQQHGYHPQQPHQSSGDQYTNPQGKVAQDVIRCYHPDHKTEAPHAEEQKGWLDDEKHKKELEAGVAAIAGGVYAYKKHEEHKEETRAENWAYSNWLEEAKARTAYFYQRGGGPANWVLNQGKNIPAGAIQVGREKSWTLYICRAFYEASDVFKKGAVIGFKDKEIHLDTYEILVGNMQGLHWVSARGRLNLAALGARPVEGGRDPDGTPIYIAKAPHKGAEHPGKASERLDGALIPYDGGEKNVKEYQVLCYYN</sequence>
<keyword evidence="1" id="KW-0378">Hydrolase</keyword>
<dbReference type="PANTHER" id="PTHR31649:SF1">
    <property type="entry name" value="FARNESOIC ACID O-METHYL TRANSFERASE DOMAIN-CONTAINING PROTEIN"/>
    <property type="match status" value="1"/>
</dbReference>
<protein>
    <submittedName>
        <fullName evidence="4">Carbohydrate-binding module family 12 protein</fullName>
    </submittedName>
</protein>
<dbReference type="Pfam" id="PF02839">
    <property type="entry name" value="CBM_5_12"/>
    <property type="match status" value="1"/>
</dbReference>
<dbReference type="Gene3D" id="2.10.10.20">
    <property type="entry name" value="Carbohydrate-binding module superfamily 5/12"/>
    <property type="match status" value="1"/>
</dbReference>
<evidence type="ECO:0000313" key="5">
    <source>
        <dbReference type="Proteomes" id="UP000054477"/>
    </source>
</evidence>
<reference evidence="4 5" key="1">
    <citation type="submission" date="2014-04" db="EMBL/GenBank/DDBJ databases">
        <authorList>
            <consortium name="DOE Joint Genome Institute"/>
            <person name="Kuo A."/>
            <person name="Kohler A."/>
            <person name="Nagy L.G."/>
            <person name="Floudas D."/>
            <person name="Copeland A."/>
            <person name="Barry K.W."/>
            <person name="Cichocki N."/>
            <person name="Veneault-Fourrey C."/>
            <person name="LaButti K."/>
            <person name="Lindquist E.A."/>
            <person name="Lipzen A."/>
            <person name="Lundell T."/>
            <person name="Morin E."/>
            <person name="Murat C."/>
            <person name="Sun H."/>
            <person name="Tunlid A."/>
            <person name="Henrissat B."/>
            <person name="Grigoriev I.V."/>
            <person name="Hibbett D.S."/>
            <person name="Martin F."/>
            <person name="Nordberg H.P."/>
            <person name="Cantor M.N."/>
            <person name="Hua S.X."/>
        </authorList>
    </citation>
    <scope>NUCLEOTIDE SEQUENCE [LARGE SCALE GENOMIC DNA]</scope>
    <source>
        <strain evidence="4 5">LaAM-08-1</strain>
    </source>
</reference>
<dbReference type="GO" id="GO:0005975">
    <property type="term" value="P:carbohydrate metabolic process"/>
    <property type="evidence" value="ECO:0007669"/>
    <property type="project" value="InterPro"/>
</dbReference>
<proteinExistence type="predicted"/>
<feature type="domain" description="Chitin-binding type-3" evidence="3">
    <location>
        <begin position="5"/>
        <end position="45"/>
    </location>
</feature>
<evidence type="ECO:0000313" key="4">
    <source>
        <dbReference type="EMBL" id="KIK09372.1"/>
    </source>
</evidence>
<dbReference type="InterPro" id="IPR036573">
    <property type="entry name" value="CBM_sf_5/12"/>
</dbReference>
<evidence type="ECO:0000256" key="2">
    <source>
        <dbReference type="SAM" id="MobiDB-lite"/>
    </source>
</evidence>
<accession>A0A0C9YG37</accession>
<gene>
    <name evidence="4" type="ORF">K443DRAFT_127808</name>
</gene>
<dbReference type="HOGENOM" id="CLU_072648_0_0_1"/>
<feature type="compositionally biased region" description="Basic and acidic residues" evidence="2">
    <location>
        <begin position="49"/>
        <end position="61"/>
    </location>
</feature>
<dbReference type="SUPFAM" id="SSF51055">
    <property type="entry name" value="Carbohydrate binding domain"/>
    <property type="match status" value="1"/>
</dbReference>
<dbReference type="InterPro" id="IPR006616">
    <property type="entry name" value="DM9_repeat"/>
</dbReference>
<dbReference type="Proteomes" id="UP000054477">
    <property type="component" value="Unassembled WGS sequence"/>
</dbReference>
<dbReference type="Pfam" id="PF11901">
    <property type="entry name" value="DM9"/>
    <property type="match status" value="1"/>
</dbReference>
<dbReference type="SMART" id="SM00696">
    <property type="entry name" value="DM9"/>
    <property type="match status" value="2"/>
</dbReference>
<evidence type="ECO:0000256" key="1">
    <source>
        <dbReference type="ARBA" id="ARBA00022801"/>
    </source>
</evidence>